<evidence type="ECO:0000313" key="2">
    <source>
        <dbReference type="EMBL" id="KAI8043656.1"/>
    </source>
</evidence>
<comment type="caution">
    <text evidence="2">The sequence shown here is derived from an EMBL/GenBank/DDBJ whole genome shotgun (WGS) entry which is preliminary data.</text>
</comment>
<sequence>MELTYQQKWLKACTTHSAMWNEATTHGAIELLSYHSQLFQHSTQLSRKLGEKFRKGWRFSTAHRPPPTIHRCFHAINGTYRSRATKFSGAEDDPKASENRANANANAKPKPFADGR</sequence>
<name>A0A9Q0BTK0_9MUSC</name>
<organism evidence="2 3">
    <name type="scientific">Drosophila gunungcola</name>
    <name type="common">fruit fly</name>
    <dbReference type="NCBI Taxonomy" id="103775"/>
    <lineage>
        <taxon>Eukaryota</taxon>
        <taxon>Metazoa</taxon>
        <taxon>Ecdysozoa</taxon>
        <taxon>Arthropoda</taxon>
        <taxon>Hexapoda</taxon>
        <taxon>Insecta</taxon>
        <taxon>Pterygota</taxon>
        <taxon>Neoptera</taxon>
        <taxon>Endopterygota</taxon>
        <taxon>Diptera</taxon>
        <taxon>Brachycera</taxon>
        <taxon>Muscomorpha</taxon>
        <taxon>Ephydroidea</taxon>
        <taxon>Drosophilidae</taxon>
        <taxon>Drosophila</taxon>
        <taxon>Sophophora</taxon>
    </lineage>
</organism>
<dbReference type="EMBL" id="JAMKOV010000002">
    <property type="protein sequence ID" value="KAI8043656.1"/>
    <property type="molecule type" value="Genomic_DNA"/>
</dbReference>
<feature type="region of interest" description="Disordered" evidence="1">
    <location>
        <begin position="84"/>
        <end position="116"/>
    </location>
</feature>
<protein>
    <submittedName>
        <fullName evidence="2">Uncharacterized protein</fullName>
    </submittedName>
</protein>
<dbReference type="Proteomes" id="UP001059596">
    <property type="component" value="Unassembled WGS sequence"/>
</dbReference>
<gene>
    <name evidence="2" type="ORF">M5D96_004989</name>
</gene>
<dbReference type="AlphaFoldDB" id="A0A9Q0BTK0"/>
<evidence type="ECO:0000313" key="3">
    <source>
        <dbReference type="Proteomes" id="UP001059596"/>
    </source>
</evidence>
<keyword evidence="3" id="KW-1185">Reference proteome</keyword>
<proteinExistence type="predicted"/>
<evidence type="ECO:0000256" key="1">
    <source>
        <dbReference type="SAM" id="MobiDB-lite"/>
    </source>
</evidence>
<accession>A0A9Q0BTK0</accession>
<reference evidence="2" key="1">
    <citation type="journal article" date="2023" name="Genome Biol. Evol.">
        <title>Long-read-based Genome Assembly of Drosophila gunungcola Reveals Fewer Chemosensory Genes in Flower-breeding Species.</title>
        <authorList>
            <person name="Negi A."/>
            <person name="Liao B.Y."/>
            <person name="Yeh S.D."/>
        </authorList>
    </citation>
    <scope>NUCLEOTIDE SEQUENCE</scope>
    <source>
        <strain evidence="2">Sukarami</strain>
    </source>
</reference>